<dbReference type="AlphaFoldDB" id="A0A5R9FQM9"/>
<dbReference type="InterPro" id="IPR011089">
    <property type="entry name" value="GmrSD_C"/>
</dbReference>
<evidence type="ECO:0000256" key="2">
    <source>
        <dbReference type="SAM" id="SignalP"/>
    </source>
</evidence>
<protein>
    <submittedName>
        <fullName evidence="4">HNH endonuclease</fullName>
    </submittedName>
</protein>
<feature type="signal peptide" evidence="2">
    <location>
        <begin position="1"/>
        <end position="24"/>
    </location>
</feature>
<keyword evidence="4" id="KW-0540">Nuclease</keyword>
<dbReference type="PROSITE" id="PS51257">
    <property type="entry name" value="PROKAR_LIPOPROTEIN"/>
    <property type="match status" value="1"/>
</dbReference>
<reference evidence="4 5" key="1">
    <citation type="submission" date="2019-05" db="EMBL/GenBank/DDBJ databases">
        <title>Streptomyces sp. NEAU-C151, a novel actinomycete isolated from soil.</title>
        <authorList>
            <person name="Han L."/>
            <person name="Jiang H."/>
        </authorList>
    </citation>
    <scope>NUCLEOTIDE SEQUENCE [LARGE SCALE GENOMIC DNA]</scope>
    <source>
        <strain evidence="4 5">NEAU-C151</strain>
    </source>
</reference>
<keyword evidence="5" id="KW-1185">Reference proteome</keyword>
<keyword evidence="4" id="KW-0255">Endonuclease</keyword>
<accession>A0A5R9FQM9</accession>
<evidence type="ECO:0000313" key="5">
    <source>
        <dbReference type="Proteomes" id="UP000305906"/>
    </source>
</evidence>
<comment type="caution">
    <text evidence="4">The sequence shown here is derived from an EMBL/GenBank/DDBJ whole genome shotgun (WGS) entry which is preliminary data.</text>
</comment>
<proteinExistence type="predicted"/>
<dbReference type="PANTHER" id="PTHR24094:SF15">
    <property type="entry name" value="AMP-DEPENDENT SYNTHETASE_LIGASE DOMAIN-CONTAINING PROTEIN-RELATED"/>
    <property type="match status" value="1"/>
</dbReference>
<keyword evidence="4" id="KW-0378">Hydrolase</keyword>
<keyword evidence="2" id="KW-0732">Signal</keyword>
<dbReference type="PANTHER" id="PTHR24094">
    <property type="entry name" value="SECRETED PROTEIN"/>
    <property type="match status" value="1"/>
</dbReference>
<gene>
    <name evidence="4" type="ORF">FE633_12745</name>
</gene>
<feature type="region of interest" description="Disordered" evidence="1">
    <location>
        <begin position="30"/>
        <end position="70"/>
    </location>
</feature>
<organism evidence="4 5">
    <name type="scientific">Streptomyces montanus</name>
    <dbReference type="NCBI Taxonomy" id="2580423"/>
    <lineage>
        <taxon>Bacteria</taxon>
        <taxon>Bacillati</taxon>
        <taxon>Actinomycetota</taxon>
        <taxon>Actinomycetes</taxon>
        <taxon>Kitasatosporales</taxon>
        <taxon>Streptomycetaceae</taxon>
        <taxon>Streptomyces</taxon>
    </lineage>
</organism>
<feature type="chain" id="PRO_5039719300" evidence="2">
    <location>
        <begin position="25"/>
        <end position="248"/>
    </location>
</feature>
<feature type="domain" description="GmrSD restriction endonucleases C-terminal" evidence="3">
    <location>
        <begin position="142"/>
        <end position="241"/>
    </location>
</feature>
<feature type="compositionally biased region" description="Low complexity" evidence="1">
    <location>
        <begin position="44"/>
        <end position="56"/>
    </location>
</feature>
<evidence type="ECO:0000259" key="3">
    <source>
        <dbReference type="Pfam" id="PF07510"/>
    </source>
</evidence>
<sequence length="248" mass="26580">MWQVMGRQQWWGRCLAGVAVVAVAGCTALDEGTSVAPPDDKASESSSGASRSPAGDGPAGPGDGTLPGVPTAEAARTELAGLKVAAHGSMAGYSRDRFSHWSAQGENCDTRETVLERDGTGVKRDDECRAVSGKWVSVYDDKTLSDASELDIDHMVPLANAWRSGADTWGDDERKAFANDLTHPQLLAVTASSNRSKGDQGPDEWQPPAKTYWCTYGRAWTSVKDTYELTVTEAEKDMLTEMLDTCTS</sequence>
<dbReference type="GO" id="GO:0004519">
    <property type="term" value="F:endonuclease activity"/>
    <property type="evidence" value="ECO:0007669"/>
    <property type="project" value="UniProtKB-KW"/>
</dbReference>
<name>A0A5R9FQM9_9ACTN</name>
<evidence type="ECO:0000256" key="1">
    <source>
        <dbReference type="SAM" id="MobiDB-lite"/>
    </source>
</evidence>
<evidence type="ECO:0000313" key="4">
    <source>
        <dbReference type="EMBL" id="TLS45641.1"/>
    </source>
</evidence>
<dbReference type="Proteomes" id="UP000305906">
    <property type="component" value="Unassembled WGS sequence"/>
</dbReference>
<dbReference type="EMBL" id="VBZC01000012">
    <property type="protein sequence ID" value="TLS45641.1"/>
    <property type="molecule type" value="Genomic_DNA"/>
</dbReference>
<dbReference type="Pfam" id="PF07510">
    <property type="entry name" value="GmrSD_C"/>
    <property type="match status" value="1"/>
</dbReference>